<evidence type="ECO:0000313" key="2">
    <source>
        <dbReference type="EMBL" id="RHH19551.1"/>
    </source>
</evidence>
<dbReference type="InterPro" id="IPR009057">
    <property type="entry name" value="Homeodomain-like_sf"/>
</dbReference>
<dbReference type="EMBL" id="QRJH01000003">
    <property type="protein sequence ID" value="RHH19551.1"/>
    <property type="molecule type" value="Genomic_DNA"/>
</dbReference>
<sequence>MDKVEIAKETLQNYIDKRYSQTQIAVELGVSQGTVFKKMKEYGLKTKTKQSTYDEQVVIKMLQNGCTSKQIAEYFGTCSETVTNWIRKYGLGKYRKEKEPQKVFDTKKCRTCIYGTRKELAKVYKCDYYGKTGHSRNMGQPEAECSKYVKGKRKR</sequence>
<gene>
    <name evidence="2" type="ORF">DW222_08240</name>
    <name evidence="1" type="ORF">DW272_06785</name>
</gene>
<dbReference type="GeneID" id="79803223"/>
<dbReference type="Proteomes" id="UP000284024">
    <property type="component" value="Unassembled WGS sequence"/>
</dbReference>
<evidence type="ECO:0000313" key="3">
    <source>
        <dbReference type="Proteomes" id="UP000284024"/>
    </source>
</evidence>
<dbReference type="AlphaFoldDB" id="A0A414SEX2"/>
<reference evidence="3 4" key="1">
    <citation type="submission" date="2018-08" db="EMBL/GenBank/DDBJ databases">
        <title>A genome reference for cultivated species of the human gut microbiota.</title>
        <authorList>
            <person name="Zou Y."/>
            <person name="Xue W."/>
            <person name="Luo G."/>
        </authorList>
    </citation>
    <scope>NUCLEOTIDE SEQUENCE [LARGE SCALE GENOMIC DNA]</scope>
    <source>
        <strain evidence="2 3">AM18-2AC</strain>
        <strain evidence="1 4">AM22-9LB</strain>
    </source>
</reference>
<evidence type="ECO:0000313" key="1">
    <source>
        <dbReference type="EMBL" id="RHG17743.1"/>
    </source>
</evidence>
<accession>A0A414SEX2</accession>
<dbReference type="RefSeq" id="WP_005427122.1">
    <property type="nucleotide sequence ID" value="NZ_JBCJBY010000009.1"/>
</dbReference>
<evidence type="ECO:0000313" key="4">
    <source>
        <dbReference type="Proteomes" id="UP000284220"/>
    </source>
</evidence>
<protein>
    <submittedName>
        <fullName evidence="1">Uncharacterized protein</fullName>
    </submittedName>
</protein>
<name>A0A414SEX2_9FIRM</name>
<organism evidence="1 4">
    <name type="scientific">Blautia obeum</name>
    <dbReference type="NCBI Taxonomy" id="40520"/>
    <lineage>
        <taxon>Bacteria</taxon>
        <taxon>Bacillati</taxon>
        <taxon>Bacillota</taxon>
        <taxon>Clostridia</taxon>
        <taxon>Lachnospirales</taxon>
        <taxon>Lachnospiraceae</taxon>
        <taxon>Blautia</taxon>
    </lineage>
</organism>
<dbReference type="Proteomes" id="UP000284220">
    <property type="component" value="Unassembled WGS sequence"/>
</dbReference>
<dbReference type="EMBL" id="QRHZ01000003">
    <property type="protein sequence ID" value="RHG17743.1"/>
    <property type="molecule type" value="Genomic_DNA"/>
</dbReference>
<dbReference type="SUPFAM" id="SSF46689">
    <property type="entry name" value="Homeodomain-like"/>
    <property type="match status" value="1"/>
</dbReference>
<proteinExistence type="predicted"/>
<dbReference type="Gene3D" id="1.10.10.60">
    <property type="entry name" value="Homeodomain-like"/>
    <property type="match status" value="1"/>
</dbReference>
<comment type="caution">
    <text evidence="1">The sequence shown here is derived from an EMBL/GenBank/DDBJ whole genome shotgun (WGS) entry which is preliminary data.</text>
</comment>